<organism evidence="2 3">
    <name type="scientific">Stephania yunnanensis</name>
    <dbReference type="NCBI Taxonomy" id="152371"/>
    <lineage>
        <taxon>Eukaryota</taxon>
        <taxon>Viridiplantae</taxon>
        <taxon>Streptophyta</taxon>
        <taxon>Embryophyta</taxon>
        <taxon>Tracheophyta</taxon>
        <taxon>Spermatophyta</taxon>
        <taxon>Magnoliopsida</taxon>
        <taxon>Ranunculales</taxon>
        <taxon>Menispermaceae</taxon>
        <taxon>Menispermoideae</taxon>
        <taxon>Cissampelideae</taxon>
        <taxon>Stephania</taxon>
    </lineage>
</organism>
<feature type="region of interest" description="Disordered" evidence="1">
    <location>
        <begin position="1"/>
        <end position="20"/>
    </location>
</feature>
<evidence type="ECO:0000313" key="3">
    <source>
        <dbReference type="Proteomes" id="UP001420932"/>
    </source>
</evidence>
<protein>
    <submittedName>
        <fullName evidence="2">Uncharacterized protein</fullName>
    </submittedName>
</protein>
<keyword evidence="3" id="KW-1185">Reference proteome</keyword>
<dbReference type="Proteomes" id="UP001420932">
    <property type="component" value="Unassembled WGS sequence"/>
</dbReference>
<feature type="compositionally biased region" description="Polar residues" evidence="1">
    <location>
        <begin position="1"/>
        <end position="17"/>
    </location>
</feature>
<dbReference type="EMBL" id="JBBNAF010000008">
    <property type="protein sequence ID" value="KAK9121792.1"/>
    <property type="molecule type" value="Genomic_DNA"/>
</dbReference>
<comment type="caution">
    <text evidence="2">The sequence shown here is derived from an EMBL/GenBank/DDBJ whole genome shotgun (WGS) entry which is preliminary data.</text>
</comment>
<proteinExistence type="predicted"/>
<dbReference type="AlphaFoldDB" id="A0AAP0NVW5"/>
<sequence>MSSLTFTRMSSKTPTGRTTDRSAKCMIIPVSFRGPAFNVSYMDSGMTLIEAPRSHMAFWISTSPIVQGTVNMPGPHTWWATLRRIGETFSLR</sequence>
<gene>
    <name evidence="2" type="ORF">Syun_019409</name>
</gene>
<reference evidence="2 3" key="1">
    <citation type="submission" date="2024-01" db="EMBL/GenBank/DDBJ databases">
        <title>Genome assemblies of Stephania.</title>
        <authorList>
            <person name="Yang L."/>
        </authorList>
    </citation>
    <scope>NUCLEOTIDE SEQUENCE [LARGE SCALE GENOMIC DNA]</scope>
    <source>
        <strain evidence="2">YNDBR</strain>
        <tissue evidence="2">Leaf</tissue>
    </source>
</reference>
<evidence type="ECO:0000313" key="2">
    <source>
        <dbReference type="EMBL" id="KAK9121792.1"/>
    </source>
</evidence>
<accession>A0AAP0NVW5</accession>
<evidence type="ECO:0000256" key="1">
    <source>
        <dbReference type="SAM" id="MobiDB-lite"/>
    </source>
</evidence>
<name>A0AAP0NVW5_9MAGN</name>